<dbReference type="OrthoDB" id="10253254at2759"/>
<evidence type="ECO:0000256" key="4">
    <source>
        <dbReference type="ARBA" id="ARBA00022692"/>
    </source>
</evidence>
<reference evidence="11" key="2">
    <citation type="submission" date="2022-06" db="UniProtKB">
        <authorList>
            <consortium name="EnsemblMetazoa"/>
        </authorList>
    </citation>
    <scope>IDENTIFICATION</scope>
    <source>
        <strain evidence="11">PS312</strain>
    </source>
</reference>
<dbReference type="GO" id="GO:0003723">
    <property type="term" value="F:RNA binding"/>
    <property type="evidence" value="ECO:0000318"/>
    <property type="project" value="GO_Central"/>
</dbReference>
<evidence type="ECO:0000313" key="11">
    <source>
        <dbReference type="EnsemblMetazoa" id="PPA40700.1"/>
    </source>
</evidence>
<dbReference type="Proteomes" id="UP000005239">
    <property type="component" value="Unassembled WGS sequence"/>
</dbReference>
<evidence type="ECO:0000256" key="8">
    <source>
        <dbReference type="ARBA" id="ARBA00023136"/>
    </source>
</evidence>
<comment type="catalytic activity">
    <reaction evidence="10">
        <text>ATP + H2O = ADP + phosphate + H(+)</text>
        <dbReference type="Rhea" id="RHEA:13065"/>
        <dbReference type="ChEBI" id="CHEBI:15377"/>
        <dbReference type="ChEBI" id="CHEBI:15378"/>
        <dbReference type="ChEBI" id="CHEBI:30616"/>
        <dbReference type="ChEBI" id="CHEBI:43474"/>
        <dbReference type="ChEBI" id="CHEBI:456216"/>
        <dbReference type="EC" id="3.6.4.13"/>
    </reaction>
</comment>
<evidence type="ECO:0000313" key="12">
    <source>
        <dbReference type="Proteomes" id="UP000005239"/>
    </source>
</evidence>
<name>A0A2A6C4K0_PRIPA</name>
<evidence type="ECO:0000256" key="7">
    <source>
        <dbReference type="ARBA" id="ARBA00022989"/>
    </source>
</evidence>
<evidence type="ECO:0000256" key="5">
    <source>
        <dbReference type="ARBA" id="ARBA00022801"/>
    </source>
</evidence>
<sequence length="637" mass="72540">MESSLKSLADDRRFLPVDGFKDIFIAAHNSPSQCTIINDRAGSGASTEIPQWTVELTKGSGKRVALTQPRRLAAVSMATRVAKKMGVELGREVGYAIREEERGGSLIKFCTDGWLLREMDRDPFLNEYSFVIVDGVHERTLNIDILVYELRELLIDREDLKIVIIGEALDSIKWMNFFNRPSLIVVPLSSTSPSIIYSPHSILNPIEAAVETIYDLHRTEKKGSCLSRGSRESVRGLGKTKLYAPVIGRRVIVSTNIGETAFVFDEISIVVDGGRCQIDVHDEITGVDSKQMVQISKKTADRRGARVGLKRMVRLYSEENYSTREEETLPEILRAGPERKTIVVYYWEFSFSSVHSLFNHYADRIRDRWHICKQYTTKGGTFITSSEQTYVHLTLTYGIFSASSYYTPFLIYFMSDPTNLLLTSNQCLTRMIPVFFGICGSVTSLLVMSVERFVAFRKLSTYETTKNKQGLQFAVFHVSLTLLGAFGDIYMYHFPTRVAHCTVVSVDGRIIQTVVTKNEQMHFSNVSRNTSLSERYQLRENIRILRLLLPVVISHTSITMARALGFFYFELAGFEKELYPIFEDTINMVYLQGIAMPLMFFIQYRKKRKIENETFATYKSSGAELIALYDKAITKGW</sequence>
<dbReference type="CDD" id="cd17917">
    <property type="entry name" value="DEXHc_RHA-like"/>
    <property type="match status" value="1"/>
</dbReference>
<dbReference type="GO" id="GO:0006397">
    <property type="term" value="P:mRNA processing"/>
    <property type="evidence" value="ECO:0007669"/>
    <property type="project" value="UniProtKB-KW"/>
</dbReference>
<comment type="subcellular location">
    <subcellularLocation>
        <location evidence="1">Membrane</location>
        <topology evidence="1">Multi-pass membrane protein</topology>
    </subcellularLocation>
</comment>
<accession>A0A8R1Z092</accession>
<dbReference type="PANTHER" id="PTHR18934">
    <property type="entry name" value="ATP-DEPENDENT RNA HELICASE"/>
    <property type="match status" value="1"/>
</dbReference>
<dbReference type="EnsemblMetazoa" id="PPA40700.1">
    <property type="protein sequence ID" value="PPA40700.1"/>
    <property type="gene ID" value="WBGene00279069"/>
</dbReference>
<dbReference type="PANTHER" id="PTHR18934:SF109">
    <property type="entry name" value="ATP-DEPENDENT RNA HELICASE DHX15 HOMOLOG"/>
    <property type="match status" value="1"/>
</dbReference>
<keyword evidence="6" id="KW-0547">Nucleotide-binding</keyword>
<keyword evidence="8" id="KW-0472">Membrane</keyword>
<keyword evidence="3" id="KW-0507">mRNA processing</keyword>
<keyword evidence="7" id="KW-1133">Transmembrane helix</keyword>
<dbReference type="InterPro" id="IPR027417">
    <property type="entry name" value="P-loop_NTPase"/>
</dbReference>
<protein>
    <recommendedName>
        <fullName evidence="2">RNA helicase</fullName>
        <ecNumber evidence="2">3.6.4.13</ecNumber>
    </recommendedName>
</protein>
<keyword evidence="9" id="KW-0508">mRNA splicing</keyword>
<accession>A0A2A6C4K0</accession>
<dbReference type="InterPro" id="IPR019408">
    <property type="entry name" value="7TM_GPCR_serpentine_rcpt_Srab"/>
</dbReference>
<evidence type="ECO:0000256" key="9">
    <source>
        <dbReference type="ARBA" id="ARBA00023187"/>
    </source>
</evidence>
<dbReference type="AlphaFoldDB" id="A0A2A6C4K0"/>
<keyword evidence="6" id="KW-0067">ATP-binding</keyword>
<dbReference type="GO" id="GO:0016020">
    <property type="term" value="C:membrane"/>
    <property type="evidence" value="ECO:0007669"/>
    <property type="project" value="UniProtKB-SubCell"/>
</dbReference>
<dbReference type="InterPro" id="IPR014001">
    <property type="entry name" value="Helicase_ATP-bd"/>
</dbReference>
<keyword evidence="6" id="KW-0347">Helicase</keyword>
<dbReference type="FunFam" id="3.40.50.300:FF:006151">
    <property type="entry name" value="Uncharacterized protein"/>
    <property type="match status" value="1"/>
</dbReference>
<gene>
    <name evidence="11" type="primary">WBGene00279069</name>
</gene>
<dbReference type="Pfam" id="PF10292">
    <property type="entry name" value="7TM_GPCR_Srab"/>
    <property type="match status" value="2"/>
</dbReference>
<keyword evidence="5" id="KW-0378">Hydrolase</keyword>
<dbReference type="GO" id="GO:0005681">
    <property type="term" value="C:spliceosomal complex"/>
    <property type="evidence" value="ECO:0000318"/>
    <property type="project" value="GO_Central"/>
</dbReference>
<dbReference type="GO" id="GO:0003724">
    <property type="term" value="F:RNA helicase activity"/>
    <property type="evidence" value="ECO:0007669"/>
    <property type="project" value="UniProtKB-EC"/>
</dbReference>
<organism evidence="11 12">
    <name type="scientific">Pristionchus pacificus</name>
    <name type="common">Parasitic nematode worm</name>
    <dbReference type="NCBI Taxonomy" id="54126"/>
    <lineage>
        <taxon>Eukaryota</taxon>
        <taxon>Metazoa</taxon>
        <taxon>Ecdysozoa</taxon>
        <taxon>Nematoda</taxon>
        <taxon>Chromadorea</taxon>
        <taxon>Rhabditida</taxon>
        <taxon>Rhabditina</taxon>
        <taxon>Diplogasteromorpha</taxon>
        <taxon>Diplogasteroidea</taxon>
        <taxon>Neodiplogasteridae</taxon>
        <taxon>Pristionchus</taxon>
    </lineage>
</organism>
<evidence type="ECO:0000256" key="2">
    <source>
        <dbReference type="ARBA" id="ARBA00012552"/>
    </source>
</evidence>
<keyword evidence="4" id="KW-0812">Transmembrane</keyword>
<evidence type="ECO:0000256" key="1">
    <source>
        <dbReference type="ARBA" id="ARBA00004141"/>
    </source>
</evidence>
<reference evidence="12" key="1">
    <citation type="journal article" date="2008" name="Nat. Genet.">
        <title>The Pristionchus pacificus genome provides a unique perspective on nematode lifestyle and parasitism.</title>
        <authorList>
            <person name="Dieterich C."/>
            <person name="Clifton S.W."/>
            <person name="Schuster L.N."/>
            <person name="Chinwalla A."/>
            <person name="Delehaunty K."/>
            <person name="Dinkelacker I."/>
            <person name="Fulton L."/>
            <person name="Fulton R."/>
            <person name="Godfrey J."/>
            <person name="Minx P."/>
            <person name="Mitreva M."/>
            <person name="Roeseler W."/>
            <person name="Tian H."/>
            <person name="Witte H."/>
            <person name="Yang S.P."/>
            <person name="Wilson R.K."/>
            <person name="Sommer R.J."/>
        </authorList>
    </citation>
    <scope>NUCLEOTIDE SEQUENCE [LARGE SCALE GENOMIC DNA]</scope>
    <source>
        <strain evidence="12">PS312</strain>
    </source>
</reference>
<dbReference type="EC" id="3.6.4.13" evidence="2"/>
<keyword evidence="12" id="KW-1185">Reference proteome</keyword>
<dbReference type="Gene3D" id="3.40.50.300">
    <property type="entry name" value="P-loop containing nucleotide triphosphate hydrolases"/>
    <property type="match status" value="2"/>
</dbReference>
<evidence type="ECO:0000256" key="10">
    <source>
        <dbReference type="ARBA" id="ARBA00047984"/>
    </source>
</evidence>
<dbReference type="SUPFAM" id="SSF52540">
    <property type="entry name" value="P-loop containing nucleoside triphosphate hydrolases"/>
    <property type="match status" value="1"/>
</dbReference>
<dbReference type="GO" id="GO:0016787">
    <property type="term" value="F:hydrolase activity"/>
    <property type="evidence" value="ECO:0007669"/>
    <property type="project" value="UniProtKB-KW"/>
</dbReference>
<dbReference type="PROSITE" id="PS51192">
    <property type="entry name" value="HELICASE_ATP_BIND_1"/>
    <property type="match status" value="1"/>
</dbReference>
<evidence type="ECO:0000256" key="6">
    <source>
        <dbReference type="ARBA" id="ARBA00022806"/>
    </source>
</evidence>
<proteinExistence type="predicted"/>
<dbReference type="GO" id="GO:0008380">
    <property type="term" value="P:RNA splicing"/>
    <property type="evidence" value="ECO:0007669"/>
    <property type="project" value="UniProtKB-KW"/>
</dbReference>
<evidence type="ECO:0000256" key="3">
    <source>
        <dbReference type="ARBA" id="ARBA00022664"/>
    </source>
</evidence>
<dbReference type="GO" id="GO:0004386">
    <property type="term" value="F:helicase activity"/>
    <property type="evidence" value="ECO:0000318"/>
    <property type="project" value="GO_Central"/>
</dbReference>